<accession>R4KFP4</accession>
<proteinExistence type="inferred from homology"/>
<keyword evidence="2 5" id="KW-0812">Transmembrane</keyword>
<comment type="subcellular location">
    <subcellularLocation>
        <location evidence="5">Cell membrane</location>
        <topology evidence="5">Multi-pass membrane protein</topology>
    </subcellularLocation>
</comment>
<dbReference type="Proteomes" id="UP000013523">
    <property type="component" value="Chromosome"/>
</dbReference>
<keyword evidence="1 5" id="KW-1003">Cell membrane</keyword>
<reference evidence="6 7" key="1">
    <citation type="submission" date="2012-01" db="EMBL/GenBank/DDBJ databases">
        <title>Complete sequence of chromosome of Clostridium pasteurianum BC1.</title>
        <authorList>
            <consortium name="US DOE Joint Genome Institute"/>
            <person name="Lucas S."/>
            <person name="Han J."/>
            <person name="Lapidus A."/>
            <person name="Cheng J.-F."/>
            <person name="Goodwin L."/>
            <person name="Pitluck S."/>
            <person name="Peters L."/>
            <person name="Mikhailova N."/>
            <person name="Teshima H."/>
            <person name="Detter J.C."/>
            <person name="Han C."/>
            <person name="Tapia R."/>
            <person name="Land M."/>
            <person name="Hauser L."/>
            <person name="Kyrpides N."/>
            <person name="Ivanova N."/>
            <person name="Pagani I."/>
            <person name="Dunn J."/>
            <person name="Taghavi S."/>
            <person name="Francis A."/>
            <person name="van der Lelie D."/>
            <person name="Woyke T."/>
        </authorList>
    </citation>
    <scope>NUCLEOTIDE SEQUENCE [LARGE SCALE GENOMIC DNA]</scope>
    <source>
        <strain evidence="6 7">BC1</strain>
    </source>
</reference>
<dbReference type="RefSeq" id="WP_015617643.1">
    <property type="nucleotide sequence ID" value="NC_021182.1"/>
</dbReference>
<feature type="transmembrane region" description="Helical" evidence="5">
    <location>
        <begin position="117"/>
        <end position="145"/>
    </location>
</feature>
<dbReference type="EMBL" id="CP003261">
    <property type="protein sequence ID" value="AGK99374.1"/>
    <property type="molecule type" value="Genomic_DNA"/>
</dbReference>
<evidence type="ECO:0000256" key="1">
    <source>
        <dbReference type="ARBA" id="ARBA00022475"/>
    </source>
</evidence>
<evidence type="ECO:0000256" key="2">
    <source>
        <dbReference type="ARBA" id="ARBA00022692"/>
    </source>
</evidence>
<dbReference type="eggNOG" id="COG2707">
    <property type="taxonomic scope" value="Bacteria"/>
</dbReference>
<keyword evidence="3 5" id="KW-1133">Transmembrane helix</keyword>
<dbReference type="OrthoDB" id="80306at2"/>
<comment type="similarity">
    <text evidence="5">Belongs to the UPF0756 family.</text>
</comment>
<name>R4KFP4_CLOPA</name>
<dbReference type="InterPro" id="IPR007382">
    <property type="entry name" value="UPF0756_TM"/>
</dbReference>
<gene>
    <name evidence="6" type="ORF">Clopa_4685</name>
</gene>
<evidence type="ECO:0000313" key="6">
    <source>
        <dbReference type="EMBL" id="AGK99374.1"/>
    </source>
</evidence>
<feature type="transmembrane region" description="Helical" evidence="5">
    <location>
        <begin position="79"/>
        <end position="97"/>
    </location>
</feature>
<protein>
    <recommendedName>
        <fullName evidence="5">UPF0756 membrane protein Clopa_4685</fullName>
    </recommendedName>
</protein>
<evidence type="ECO:0000313" key="7">
    <source>
        <dbReference type="Proteomes" id="UP000013523"/>
    </source>
</evidence>
<dbReference type="PANTHER" id="PTHR38452">
    <property type="entry name" value="UPF0756 MEMBRANE PROTEIN YEAL"/>
    <property type="match status" value="1"/>
</dbReference>
<dbReference type="GO" id="GO:0005886">
    <property type="term" value="C:plasma membrane"/>
    <property type="evidence" value="ECO:0007669"/>
    <property type="project" value="UniProtKB-SubCell"/>
</dbReference>
<keyword evidence="7" id="KW-1185">Reference proteome</keyword>
<organism evidence="6 7">
    <name type="scientific">Clostridium pasteurianum BC1</name>
    <dbReference type="NCBI Taxonomy" id="86416"/>
    <lineage>
        <taxon>Bacteria</taxon>
        <taxon>Bacillati</taxon>
        <taxon>Bacillota</taxon>
        <taxon>Clostridia</taxon>
        <taxon>Eubacteriales</taxon>
        <taxon>Clostridiaceae</taxon>
        <taxon>Clostridium</taxon>
    </lineage>
</organism>
<dbReference type="Pfam" id="PF04284">
    <property type="entry name" value="DUF441"/>
    <property type="match status" value="1"/>
</dbReference>
<evidence type="ECO:0000256" key="5">
    <source>
        <dbReference type="HAMAP-Rule" id="MF_01874"/>
    </source>
</evidence>
<feature type="transmembrane region" description="Helical" evidence="5">
    <location>
        <begin position="49"/>
        <end position="67"/>
    </location>
</feature>
<dbReference type="PATRIC" id="fig|86416.3.peg.4676"/>
<comment type="caution">
    <text evidence="5">Lacks conserved residue(s) required for the propagation of feature annotation.</text>
</comment>
<dbReference type="HOGENOM" id="CLU_125889_1_0_9"/>
<dbReference type="HAMAP" id="MF_01874">
    <property type="entry name" value="UPF0756"/>
    <property type="match status" value="1"/>
</dbReference>
<dbReference type="KEGG" id="cpas:Clopa_4685"/>
<keyword evidence="4 5" id="KW-0472">Membrane</keyword>
<evidence type="ECO:0000256" key="3">
    <source>
        <dbReference type="ARBA" id="ARBA00022989"/>
    </source>
</evidence>
<evidence type="ECO:0000256" key="4">
    <source>
        <dbReference type="ARBA" id="ARBA00023136"/>
    </source>
</evidence>
<dbReference type="AlphaFoldDB" id="R4KFP4"/>
<sequence>MESNIILVIILAISIIGKANSVSVATAILLIIKLLNIEKYIFPALDKSGVFWALVLLIAAILIPIANGSISPFKIKDNLTSVIGIIALLLSFFTTYLSGLGLKYLTVQGHGDVMPALILGSIAAAAFLGGVPVGPLITTGLLALVMKVFHKE</sequence>
<dbReference type="STRING" id="86416.Clopa_4685"/>
<dbReference type="PANTHER" id="PTHR38452:SF1">
    <property type="entry name" value="UPF0756 MEMBRANE PROTEIN YEAL"/>
    <property type="match status" value="1"/>
</dbReference>